<dbReference type="AlphaFoldDB" id="A0A942USX4"/>
<evidence type="ECO:0000313" key="2">
    <source>
        <dbReference type="Proteomes" id="UP000676456"/>
    </source>
</evidence>
<dbReference type="RefSeq" id="WP_213099207.1">
    <property type="nucleotide sequence ID" value="NZ_JAGYPN010000003.1"/>
</dbReference>
<comment type="caution">
    <text evidence="1">The sequence shown here is derived from an EMBL/GenBank/DDBJ whole genome shotgun (WGS) entry which is preliminary data.</text>
</comment>
<keyword evidence="2" id="KW-1185">Reference proteome</keyword>
<sequence length="73" mass="8865">MERETTFLKKDIIWNILEKKYIVRNVPYTVSDTEDEQFLDLDVSMRLTALRDLMFENEIPHDINYEDIAHIEF</sequence>
<dbReference type="Proteomes" id="UP000676456">
    <property type="component" value="Unassembled WGS sequence"/>
</dbReference>
<evidence type="ECO:0000313" key="1">
    <source>
        <dbReference type="EMBL" id="MBS4224168.1"/>
    </source>
</evidence>
<gene>
    <name evidence="1" type="ORF">KHA91_15715</name>
</gene>
<reference evidence="1 2" key="1">
    <citation type="submission" date="2021-05" db="EMBL/GenBank/DDBJ databases">
        <title>Novel Bacillus species.</title>
        <authorList>
            <person name="Liu G."/>
        </authorList>
    </citation>
    <scope>NUCLEOTIDE SEQUENCE [LARGE SCALE GENOMIC DNA]</scope>
    <source>
        <strain evidence="1 2">FJAT-49682</strain>
    </source>
</reference>
<accession>A0A942USX4</accession>
<protein>
    <submittedName>
        <fullName evidence="1">Uncharacterized protein</fullName>
    </submittedName>
</protein>
<dbReference type="EMBL" id="JAGYPN010000003">
    <property type="protein sequence ID" value="MBS4224168.1"/>
    <property type="molecule type" value="Genomic_DNA"/>
</dbReference>
<organism evidence="1 2">
    <name type="scientific">Lederbergia citrea</name>
    <dbReference type="NCBI Taxonomy" id="2833581"/>
    <lineage>
        <taxon>Bacteria</taxon>
        <taxon>Bacillati</taxon>
        <taxon>Bacillota</taxon>
        <taxon>Bacilli</taxon>
        <taxon>Bacillales</taxon>
        <taxon>Bacillaceae</taxon>
        <taxon>Lederbergia</taxon>
    </lineage>
</organism>
<name>A0A942USX4_9BACI</name>
<proteinExistence type="predicted"/>